<keyword evidence="13" id="KW-1185">Reference proteome</keyword>
<evidence type="ECO:0000313" key="13">
    <source>
        <dbReference type="Proteomes" id="UP000184267"/>
    </source>
</evidence>
<feature type="compositionally biased region" description="Basic residues" evidence="10">
    <location>
        <begin position="121"/>
        <end position="130"/>
    </location>
</feature>
<dbReference type="PANTHER" id="PTHR13403:SF6">
    <property type="entry name" value="SNURPORTIN-1"/>
    <property type="match status" value="1"/>
</dbReference>
<evidence type="ECO:0000256" key="9">
    <source>
        <dbReference type="ARBA" id="ARBA00023242"/>
    </source>
</evidence>
<dbReference type="STRING" id="154538.A0A1M2VFT9"/>
<organism evidence="12 13">
    <name type="scientific">Trametes pubescens</name>
    <name type="common">White-rot fungus</name>
    <dbReference type="NCBI Taxonomy" id="154538"/>
    <lineage>
        <taxon>Eukaryota</taxon>
        <taxon>Fungi</taxon>
        <taxon>Dikarya</taxon>
        <taxon>Basidiomycota</taxon>
        <taxon>Agaricomycotina</taxon>
        <taxon>Agaricomycetes</taxon>
        <taxon>Polyporales</taxon>
        <taxon>Polyporaceae</taxon>
        <taxon>Trametes</taxon>
    </lineage>
</organism>
<keyword evidence="9" id="KW-0539">Nucleus</keyword>
<feature type="compositionally biased region" description="Basic and acidic residues" evidence="10">
    <location>
        <begin position="22"/>
        <end position="44"/>
    </location>
</feature>
<dbReference type="OrthoDB" id="10003593at2759"/>
<evidence type="ECO:0000313" key="12">
    <source>
        <dbReference type="EMBL" id="OJT06455.1"/>
    </source>
</evidence>
<evidence type="ECO:0000256" key="7">
    <source>
        <dbReference type="ARBA" id="ARBA00022490"/>
    </source>
</evidence>
<dbReference type="InterPro" id="IPR017336">
    <property type="entry name" value="Snurportin-1"/>
</dbReference>
<sequence length="459" mass="49962">MFQERKAAFKTPPMKDSGASQDVRRAKALEEQKRRRAERIDSSRQLDFFADLTLGPSDEEGDDTEDVVREGISQFASLLPPPPADVNSTLPPAAPAPATPATPSEPAESITPDVNMQTQAPKKKKRKGKGRATAQPARFGGKKNAKASKWADKCMYAELLEMRDGFDVSGDLRDGIPDDIESGWVAVAPVPVGKRCLAVTHQTSGIAGVVPNTTLRSRVLGKPLIKPFPSILPPQTVLDCILDENWRENGILHILDVVTWKGQDLADCDTPFRLWWRDTRLSELTSFPPPPNAAPPAQQRTLYQFPHPTTFAPIPYHTDTTLPYLLSTLIPLTRTARRLPITVPILSGAEADPDATMDLDVDGEGGPAPLVQLQTAYADVQSDGLLLYVAQATYEPGTSPLSSWVPLRAYQTHEERIERETTGGGGSVAESPLDVFQRLIRRRAAAGSMAGAPEVEMAP</sequence>
<dbReference type="GO" id="GO:0005634">
    <property type="term" value="C:nucleus"/>
    <property type="evidence" value="ECO:0007669"/>
    <property type="project" value="UniProtKB-SubCell"/>
</dbReference>
<protein>
    <recommendedName>
        <fullName evidence="5">Snurportin-1</fullName>
    </recommendedName>
</protein>
<keyword evidence="8" id="KW-0694">RNA-binding</keyword>
<dbReference type="AlphaFoldDB" id="A0A1M2VFT9"/>
<evidence type="ECO:0000256" key="5">
    <source>
        <dbReference type="ARBA" id="ARBA00016034"/>
    </source>
</evidence>
<proteinExistence type="inferred from homology"/>
<dbReference type="OMA" id="FRLWWRD"/>
<evidence type="ECO:0000256" key="4">
    <source>
        <dbReference type="ARBA" id="ARBA00007540"/>
    </source>
</evidence>
<evidence type="ECO:0000256" key="8">
    <source>
        <dbReference type="ARBA" id="ARBA00022884"/>
    </source>
</evidence>
<evidence type="ECO:0000256" key="2">
    <source>
        <dbReference type="ARBA" id="ARBA00004123"/>
    </source>
</evidence>
<evidence type="ECO:0000259" key="11">
    <source>
        <dbReference type="Pfam" id="PF21974"/>
    </source>
</evidence>
<dbReference type="Proteomes" id="UP000184267">
    <property type="component" value="Unassembled WGS sequence"/>
</dbReference>
<accession>A0A1M2VFT9</accession>
<dbReference type="Gene3D" id="3.30.470.30">
    <property type="entry name" value="DNA ligase/mRNA capping enzyme"/>
    <property type="match status" value="1"/>
</dbReference>
<comment type="subcellular location">
    <subcellularLocation>
        <location evidence="3">Cytoplasm</location>
    </subcellularLocation>
    <subcellularLocation>
        <location evidence="2">Nucleus</location>
    </subcellularLocation>
</comment>
<dbReference type="InterPro" id="IPR047857">
    <property type="entry name" value="Snurportin1_C"/>
</dbReference>
<evidence type="ECO:0000256" key="10">
    <source>
        <dbReference type="SAM" id="MobiDB-lite"/>
    </source>
</evidence>
<dbReference type="PANTHER" id="PTHR13403">
    <property type="entry name" value="SNURPORTIN1 RNUT1 PROTEIN RNA, U TRANSPORTER 1"/>
    <property type="match status" value="1"/>
</dbReference>
<dbReference type="EMBL" id="MNAD01001309">
    <property type="protein sequence ID" value="OJT06455.1"/>
    <property type="molecule type" value="Genomic_DNA"/>
</dbReference>
<evidence type="ECO:0000256" key="6">
    <source>
        <dbReference type="ARBA" id="ARBA00022448"/>
    </source>
</evidence>
<dbReference type="GO" id="GO:0061015">
    <property type="term" value="P:snRNA import into nucleus"/>
    <property type="evidence" value="ECO:0007669"/>
    <property type="project" value="InterPro"/>
</dbReference>
<feature type="region of interest" description="Disordered" evidence="10">
    <location>
        <begin position="1"/>
        <end position="144"/>
    </location>
</feature>
<keyword evidence="6" id="KW-0813">Transport</keyword>
<reference evidence="12 13" key="1">
    <citation type="submission" date="2016-10" db="EMBL/GenBank/DDBJ databases">
        <title>Genome sequence of the basidiomycete white-rot fungus Trametes pubescens.</title>
        <authorList>
            <person name="Makela M.R."/>
            <person name="Granchi Z."/>
            <person name="Peng M."/>
            <person name="De Vries R.P."/>
            <person name="Grigoriev I."/>
            <person name="Riley R."/>
            <person name="Hilden K."/>
        </authorList>
    </citation>
    <scope>NUCLEOTIDE SEQUENCE [LARGE SCALE GENOMIC DNA]</scope>
    <source>
        <strain evidence="12 13">FBCC735</strain>
    </source>
</reference>
<name>A0A1M2VFT9_TRAPU</name>
<dbReference type="GO" id="GO:0003723">
    <property type="term" value="F:RNA binding"/>
    <property type="evidence" value="ECO:0007669"/>
    <property type="project" value="UniProtKB-KW"/>
</dbReference>
<evidence type="ECO:0000256" key="1">
    <source>
        <dbReference type="ARBA" id="ARBA00003975"/>
    </source>
</evidence>
<gene>
    <name evidence="12" type="ORF">TRAPUB_2730</name>
</gene>
<feature type="domain" description="Snurportin-1 m3G cap-binding" evidence="11">
    <location>
        <begin position="176"/>
        <end position="286"/>
    </location>
</feature>
<comment type="caution">
    <text evidence="12">The sequence shown here is derived from an EMBL/GenBank/DDBJ whole genome shotgun (WGS) entry which is preliminary data.</text>
</comment>
<comment type="similarity">
    <text evidence="4">Belongs to the snurportin family.</text>
</comment>
<dbReference type="Pfam" id="PF21974">
    <property type="entry name" value="SPN1_m3Gcap_bd"/>
    <property type="match status" value="1"/>
</dbReference>
<keyword evidence="7" id="KW-0963">Cytoplasm</keyword>
<evidence type="ECO:0000256" key="3">
    <source>
        <dbReference type="ARBA" id="ARBA00004496"/>
    </source>
</evidence>
<comment type="function">
    <text evidence="1">Functions as an U snRNP-specific nuclear import adapter. Involved in the trimethylguanosine (m3G)-cap-dependent nuclear import of U snRNPs. Binds specifically to the terminal m3G-cap U snRNAs.</text>
</comment>
<dbReference type="GO" id="GO:0005737">
    <property type="term" value="C:cytoplasm"/>
    <property type="evidence" value="ECO:0007669"/>
    <property type="project" value="UniProtKB-SubCell"/>
</dbReference>